<dbReference type="InterPro" id="IPR027417">
    <property type="entry name" value="P-loop_NTPase"/>
</dbReference>
<comment type="similarity">
    <text evidence="1">Belongs to the AAA ATPase family. PCH2 subfamily.</text>
</comment>
<dbReference type="Pfam" id="PF00004">
    <property type="entry name" value="AAA"/>
    <property type="match status" value="1"/>
</dbReference>
<dbReference type="InterPro" id="IPR058249">
    <property type="entry name" value="Pch2_C"/>
</dbReference>
<dbReference type="Pfam" id="PF23563">
    <property type="entry name" value="TRIP13_N"/>
    <property type="match status" value="1"/>
</dbReference>
<dbReference type="RefSeq" id="XP_065672909.1">
    <property type="nucleotide sequence ID" value="XM_065816837.1"/>
</dbReference>
<evidence type="ECO:0000313" key="7">
    <source>
        <dbReference type="Proteomes" id="UP001652625"/>
    </source>
</evidence>
<dbReference type="InterPro" id="IPR044539">
    <property type="entry name" value="Pch2-like"/>
</dbReference>
<keyword evidence="2 5" id="KW-0547">Nucleotide-binding</keyword>
<dbReference type="PRINTS" id="PR00300">
    <property type="entry name" value="CLPPROTEASEA"/>
</dbReference>
<evidence type="ECO:0000256" key="2">
    <source>
        <dbReference type="ARBA" id="ARBA00022741"/>
    </source>
</evidence>
<dbReference type="SUPFAM" id="SSF52540">
    <property type="entry name" value="P-loop containing nucleoside triphosphate hydrolases"/>
    <property type="match status" value="1"/>
</dbReference>
<accession>A0ABM4DES3</accession>
<keyword evidence="4" id="KW-0469">Meiosis</keyword>
<keyword evidence="3 5" id="KW-0067">ATP-binding</keyword>
<dbReference type="SMART" id="SM00382">
    <property type="entry name" value="AAA"/>
    <property type="match status" value="1"/>
</dbReference>
<keyword evidence="7" id="KW-1185">Reference proteome</keyword>
<dbReference type="Proteomes" id="UP001652625">
    <property type="component" value="Chromosome 13"/>
</dbReference>
<dbReference type="InterPro" id="IPR003960">
    <property type="entry name" value="ATPase_AAA_CS"/>
</dbReference>
<reference evidence="8" key="1">
    <citation type="submission" date="2025-08" db="UniProtKB">
        <authorList>
            <consortium name="RefSeq"/>
        </authorList>
    </citation>
    <scope>IDENTIFICATION</scope>
</reference>
<dbReference type="Pfam" id="PF23242">
    <property type="entry name" value="AAA_lid_TRIP13_C"/>
    <property type="match status" value="1"/>
</dbReference>
<evidence type="ECO:0000313" key="8">
    <source>
        <dbReference type="RefSeq" id="XP_065672909.1"/>
    </source>
</evidence>
<evidence type="ECO:0000256" key="4">
    <source>
        <dbReference type="ARBA" id="ARBA00023254"/>
    </source>
</evidence>
<gene>
    <name evidence="8" type="primary">LOC101234387</name>
</gene>
<dbReference type="PANTHER" id="PTHR45991:SF1">
    <property type="entry name" value="PACHYTENE CHECKPOINT PROTEIN 2 HOMOLOG"/>
    <property type="match status" value="1"/>
</dbReference>
<protein>
    <submittedName>
        <fullName evidence="8">Pachytene checkpoint protein 2 homolog isoform X2</fullName>
    </submittedName>
</protein>
<dbReference type="PROSITE" id="PS00674">
    <property type="entry name" value="AAA"/>
    <property type="match status" value="1"/>
</dbReference>
<dbReference type="CDD" id="cd19508">
    <property type="entry name" value="RecA-like_Pch2-like"/>
    <property type="match status" value="1"/>
</dbReference>
<feature type="domain" description="AAA+ ATPase" evidence="6">
    <location>
        <begin position="165"/>
        <end position="317"/>
    </location>
</feature>
<dbReference type="InterPro" id="IPR003959">
    <property type="entry name" value="ATPase_AAA_core"/>
</dbReference>
<sequence>MDKVAELSEALPSHVNDIVHIEVCQNQKSVAWSADIKKHVFEFLTKIPLKYGDTYTEFSGDDFLATNVEFISIFDVDGSSSTPIDKLKFQAAIHVFQLHTEGAASEEIDEDELSAASHWILPATEFQGMWESLIFDVEVKQQLLNYASTTLLFSDRAVDSNIISWNRVILLHGPPGTGKTSLCKALAQKLAIRLSDRFRYGQLIEINSHSLFSKWFSESGKLVQKMFQRIQELIDDPESLVFVLIDEVESLTAARTAAMKGAEPSDAIRVVNALLTQIDNIRRFPNVMILTTSNITGAIDLAFVDRADIKQYIGPPSLHAIFTIYHSCITELKKKQLIARANLPDLRTLKMMRFQENEANSISFRLLEVARKSIGLSGRTLRKLPFLAHALFLQSPGIVSQSQFISALSAAVDKQIDDRCKLSSEIKKQFDDTPFQNLPVDQNQTDKHVAQLTENSDFKTQNGFGH</sequence>
<dbReference type="InterPro" id="IPR003593">
    <property type="entry name" value="AAA+_ATPase"/>
</dbReference>
<evidence type="ECO:0000256" key="1">
    <source>
        <dbReference type="ARBA" id="ARBA00007271"/>
    </source>
</evidence>
<dbReference type="PANTHER" id="PTHR45991">
    <property type="entry name" value="PACHYTENE CHECKPOINT PROTEIN 2"/>
    <property type="match status" value="1"/>
</dbReference>
<name>A0ABM4DES3_HYDVU</name>
<proteinExistence type="inferred from homology"/>
<dbReference type="InterPro" id="IPR001270">
    <property type="entry name" value="ClpA/B"/>
</dbReference>
<evidence type="ECO:0000259" key="6">
    <source>
        <dbReference type="SMART" id="SM00382"/>
    </source>
</evidence>
<evidence type="ECO:0000256" key="3">
    <source>
        <dbReference type="ARBA" id="ARBA00022840"/>
    </source>
</evidence>
<dbReference type="GeneID" id="101234387"/>
<dbReference type="Gene3D" id="3.40.50.300">
    <property type="entry name" value="P-loop containing nucleotide triphosphate hydrolases"/>
    <property type="match status" value="1"/>
</dbReference>
<organism evidence="7 8">
    <name type="scientific">Hydra vulgaris</name>
    <name type="common">Hydra</name>
    <name type="synonym">Hydra attenuata</name>
    <dbReference type="NCBI Taxonomy" id="6087"/>
    <lineage>
        <taxon>Eukaryota</taxon>
        <taxon>Metazoa</taxon>
        <taxon>Cnidaria</taxon>
        <taxon>Hydrozoa</taxon>
        <taxon>Hydroidolina</taxon>
        <taxon>Anthoathecata</taxon>
        <taxon>Aplanulata</taxon>
        <taxon>Hydridae</taxon>
        <taxon>Hydra</taxon>
    </lineage>
</organism>
<evidence type="ECO:0000256" key="5">
    <source>
        <dbReference type="RuleBase" id="RU003651"/>
    </source>
</evidence>